<dbReference type="InterPro" id="IPR058292">
    <property type="entry name" value="DUF7986"/>
</dbReference>
<organism evidence="2">
    <name type="scientific">marine metagenome</name>
    <dbReference type="NCBI Taxonomy" id="408172"/>
    <lineage>
        <taxon>unclassified sequences</taxon>
        <taxon>metagenomes</taxon>
        <taxon>ecological metagenomes</taxon>
    </lineage>
</organism>
<protein>
    <submittedName>
        <fullName evidence="2">Uncharacterized protein</fullName>
    </submittedName>
</protein>
<dbReference type="EMBL" id="UINC01088441">
    <property type="protein sequence ID" value="SVC38660.1"/>
    <property type="molecule type" value="Genomic_DNA"/>
</dbReference>
<name>A0A382LPW5_9ZZZZ</name>
<proteinExistence type="predicted"/>
<evidence type="ECO:0000313" key="2">
    <source>
        <dbReference type="EMBL" id="SVC38660.1"/>
    </source>
</evidence>
<sequence length="291" mass="34484">MIQEILEQLFEFAAKSISDQQILAAKKTYQMETGILYEDDKSYNSRMALFLEWYLFNNSAPKSSKTILEVLLENNSEECNTDKLKIYKSISGSIQSLFFIQKVHDDSVKAINLFTDEIYLVIEKDSRLIFRENDIFQGRIIYFQKYFHFTGNFCFHPKKTHKHIKSEIKIIKKSLSQHKKDLAKTEKTLLKANTKLKRHELKIEILNEKLHNRNSENKIAKLNQKLKLLVEEKENQIKTIQELKNEVSFIKNDKIKIEGNKQINALINRLAYMNLKWERSRQIDITDIYKN</sequence>
<reference evidence="2" key="1">
    <citation type="submission" date="2018-05" db="EMBL/GenBank/DDBJ databases">
        <authorList>
            <person name="Lanie J.A."/>
            <person name="Ng W.-L."/>
            <person name="Kazmierczak K.M."/>
            <person name="Andrzejewski T.M."/>
            <person name="Davidsen T.M."/>
            <person name="Wayne K.J."/>
            <person name="Tettelin H."/>
            <person name="Glass J.I."/>
            <person name="Rusch D."/>
            <person name="Podicherti R."/>
            <person name="Tsui H.-C.T."/>
            <person name="Winkler M.E."/>
        </authorList>
    </citation>
    <scope>NUCLEOTIDE SEQUENCE</scope>
</reference>
<dbReference type="Pfam" id="PF25948">
    <property type="entry name" value="DUF7986"/>
    <property type="match status" value="1"/>
</dbReference>
<keyword evidence="1" id="KW-0175">Coiled coil</keyword>
<feature type="coiled-coil region" evidence="1">
    <location>
        <begin position="175"/>
        <end position="260"/>
    </location>
</feature>
<accession>A0A382LPW5</accession>
<evidence type="ECO:0000256" key="1">
    <source>
        <dbReference type="SAM" id="Coils"/>
    </source>
</evidence>
<dbReference type="AlphaFoldDB" id="A0A382LPW5"/>
<gene>
    <name evidence="2" type="ORF">METZ01_LOCUS291514</name>
</gene>